<name>A0A0V0XDB8_9BILA</name>
<dbReference type="Proteomes" id="UP000054783">
    <property type="component" value="Unassembled WGS sequence"/>
</dbReference>
<organism evidence="2 3">
    <name type="scientific">Trichinella patagoniensis</name>
    <dbReference type="NCBI Taxonomy" id="990121"/>
    <lineage>
        <taxon>Eukaryota</taxon>
        <taxon>Metazoa</taxon>
        <taxon>Ecdysozoa</taxon>
        <taxon>Nematoda</taxon>
        <taxon>Enoplea</taxon>
        <taxon>Dorylaimia</taxon>
        <taxon>Trichinellida</taxon>
        <taxon>Trichinellidae</taxon>
        <taxon>Trichinella</taxon>
    </lineage>
</organism>
<comment type="caution">
    <text evidence="2">The sequence shown here is derived from an EMBL/GenBank/DDBJ whole genome shotgun (WGS) entry which is preliminary data.</text>
</comment>
<evidence type="ECO:0000256" key="1">
    <source>
        <dbReference type="SAM" id="Phobius"/>
    </source>
</evidence>
<reference evidence="2 3" key="1">
    <citation type="submission" date="2015-01" db="EMBL/GenBank/DDBJ databases">
        <title>Evolution of Trichinella species and genotypes.</title>
        <authorList>
            <person name="Korhonen P.K."/>
            <person name="Edoardo P."/>
            <person name="Giuseppe L.R."/>
            <person name="Gasser R.B."/>
        </authorList>
    </citation>
    <scope>NUCLEOTIDE SEQUENCE [LARGE SCALE GENOMIC DNA]</scope>
    <source>
        <strain evidence="2">ISS2496</strain>
    </source>
</reference>
<keyword evidence="1" id="KW-1133">Transmembrane helix</keyword>
<dbReference type="AlphaFoldDB" id="A0A0V0XDB8"/>
<dbReference type="EMBL" id="JYDQ01005131">
    <property type="protein sequence ID" value="KRX86049.1"/>
    <property type="molecule type" value="Genomic_DNA"/>
</dbReference>
<proteinExistence type="predicted"/>
<evidence type="ECO:0000313" key="3">
    <source>
        <dbReference type="Proteomes" id="UP000054783"/>
    </source>
</evidence>
<accession>A0A0V0XDB8</accession>
<feature type="transmembrane region" description="Helical" evidence="1">
    <location>
        <begin position="17"/>
        <end position="34"/>
    </location>
</feature>
<protein>
    <submittedName>
        <fullName evidence="2">Uncharacterized protein</fullName>
    </submittedName>
</protein>
<evidence type="ECO:0000313" key="2">
    <source>
        <dbReference type="EMBL" id="KRX86049.1"/>
    </source>
</evidence>
<keyword evidence="1" id="KW-0812">Transmembrane</keyword>
<keyword evidence="3" id="KW-1185">Reference proteome</keyword>
<gene>
    <name evidence="2" type="ORF">T12_8631</name>
</gene>
<keyword evidence="1" id="KW-0472">Membrane</keyword>
<sequence>MMFVWILILCIGKRNKLIWSICYCWMWIGWFGALESRLVWKLLGHLMEGGKHLMWSLEGTLLAII</sequence>